<proteinExistence type="predicted"/>
<evidence type="ECO:0000313" key="2">
    <source>
        <dbReference type="EMBL" id="MCD9640403.1"/>
    </source>
</evidence>
<dbReference type="Proteomes" id="UP000823775">
    <property type="component" value="Unassembled WGS sequence"/>
</dbReference>
<feature type="region of interest" description="Disordered" evidence="1">
    <location>
        <begin position="1"/>
        <end position="36"/>
    </location>
</feature>
<evidence type="ECO:0000313" key="3">
    <source>
        <dbReference type="Proteomes" id="UP000823775"/>
    </source>
</evidence>
<dbReference type="EMBL" id="JACEIK010003114">
    <property type="protein sequence ID" value="MCD9640403.1"/>
    <property type="molecule type" value="Genomic_DNA"/>
</dbReference>
<accession>A0ABS8V2B7</accession>
<name>A0ABS8V2B7_DATST</name>
<evidence type="ECO:0000256" key="1">
    <source>
        <dbReference type="SAM" id="MobiDB-lite"/>
    </source>
</evidence>
<sequence>MTSFAVASIGAKNAPQSTGAAPAQLPPSSAPSSNIGVGVQPNLNTIVDDEGIFELDDLFAGSRILSIFKLL</sequence>
<comment type="caution">
    <text evidence="2">The sequence shown here is derived from an EMBL/GenBank/DDBJ whole genome shotgun (WGS) entry which is preliminary data.</text>
</comment>
<protein>
    <submittedName>
        <fullName evidence="2">Uncharacterized protein</fullName>
    </submittedName>
</protein>
<reference evidence="2 3" key="1">
    <citation type="journal article" date="2021" name="BMC Genomics">
        <title>Datura genome reveals duplications of psychoactive alkaloid biosynthetic genes and high mutation rate following tissue culture.</title>
        <authorList>
            <person name="Rajewski A."/>
            <person name="Carter-House D."/>
            <person name="Stajich J."/>
            <person name="Litt A."/>
        </authorList>
    </citation>
    <scope>NUCLEOTIDE SEQUENCE [LARGE SCALE GENOMIC DNA]</scope>
    <source>
        <strain evidence="2">AR-01</strain>
    </source>
</reference>
<gene>
    <name evidence="2" type="ORF">HAX54_025692</name>
</gene>
<organism evidence="2 3">
    <name type="scientific">Datura stramonium</name>
    <name type="common">Jimsonweed</name>
    <name type="synonym">Common thornapple</name>
    <dbReference type="NCBI Taxonomy" id="4076"/>
    <lineage>
        <taxon>Eukaryota</taxon>
        <taxon>Viridiplantae</taxon>
        <taxon>Streptophyta</taxon>
        <taxon>Embryophyta</taxon>
        <taxon>Tracheophyta</taxon>
        <taxon>Spermatophyta</taxon>
        <taxon>Magnoliopsida</taxon>
        <taxon>eudicotyledons</taxon>
        <taxon>Gunneridae</taxon>
        <taxon>Pentapetalae</taxon>
        <taxon>asterids</taxon>
        <taxon>lamiids</taxon>
        <taxon>Solanales</taxon>
        <taxon>Solanaceae</taxon>
        <taxon>Solanoideae</taxon>
        <taxon>Datureae</taxon>
        <taxon>Datura</taxon>
    </lineage>
</organism>
<keyword evidence="3" id="KW-1185">Reference proteome</keyword>